<evidence type="ECO:0000313" key="2">
    <source>
        <dbReference type="Proteomes" id="UP000051660"/>
    </source>
</evidence>
<comment type="caution">
    <text evidence="1">The sequence shown here is derived from an EMBL/GenBank/DDBJ whole genome shotgun (WGS) entry which is preliminary data.</text>
</comment>
<accession>A0A0R3MJE1</accession>
<proteinExistence type="predicted"/>
<dbReference type="EMBL" id="LLYB01000118">
    <property type="protein sequence ID" value="KRR17613.1"/>
    <property type="molecule type" value="Genomic_DNA"/>
</dbReference>
<dbReference type="OrthoDB" id="8239232at2"/>
<reference evidence="1 2" key="1">
    <citation type="submission" date="2014-03" db="EMBL/GenBank/DDBJ databases">
        <title>Bradyrhizobium valentinum sp. nov., isolated from effective nodules of Lupinus mariae-josephae, a lupine endemic of basic-lime soils in Eastern Spain.</title>
        <authorList>
            <person name="Duran D."/>
            <person name="Rey L."/>
            <person name="Navarro A."/>
            <person name="Busquets A."/>
            <person name="Imperial J."/>
            <person name="Ruiz-Argueso T."/>
        </authorList>
    </citation>
    <scope>NUCLEOTIDE SEQUENCE [LARGE SCALE GENOMIC DNA]</scope>
    <source>
        <strain evidence="1 2">CCBAU 23086</strain>
    </source>
</reference>
<dbReference type="Proteomes" id="UP000051660">
    <property type="component" value="Unassembled WGS sequence"/>
</dbReference>
<organism evidence="1 2">
    <name type="scientific">Bradyrhizobium lablabi</name>
    <dbReference type="NCBI Taxonomy" id="722472"/>
    <lineage>
        <taxon>Bacteria</taxon>
        <taxon>Pseudomonadati</taxon>
        <taxon>Pseudomonadota</taxon>
        <taxon>Alphaproteobacteria</taxon>
        <taxon>Hyphomicrobiales</taxon>
        <taxon>Nitrobacteraceae</taxon>
        <taxon>Bradyrhizobium</taxon>
    </lineage>
</organism>
<dbReference type="AlphaFoldDB" id="A0A0R3MJE1"/>
<dbReference type="RefSeq" id="WP_057861978.1">
    <property type="nucleotide sequence ID" value="NZ_LLYB01000118.1"/>
</dbReference>
<sequence>MAIIEQMTGLFRAETVGLPLRVTRDLQFRKTVLEQVADITAERDALWQRLALLARPSRSTRPTNRPCKQLGARRRVLSRTAAHRIITPIQGPAPKW</sequence>
<gene>
    <name evidence="1" type="ORF">CQ14_26110</name>
</gene>
<evidence type="ECO:0000313" key="1">
    <source>
        <dbReference type="EMBL" id="KRR17613.1"/>
    </source>
</evidence>
<name>A0A0R3MJE1_9BRAD</name>
<protein>
    <submittedName>
        <fullName evidence="1">Uncharacterized protein</fullName>
    </submittedName>
</protein>